<dbReference type="InterPro" id="IPR035922">
    <property type="entry name" value="3H_dom_sf"/>
</dbReference>
<dbReference type="InterPro" id="IPR036388">
    <property type="entry name" value="WH-like_DNA-bd_sf"/>
</dbReference>
<dbReference type="InterPro" id="IPR013196">
    <property type="entry name" value="HTH_11"/>
</dbReference>
<dbReference type="PIRSF" id="PIRSF037847">
    <property type="entry name" value="NiaR"/>
    <property type="match status" value="1"/>
</dbReference>
<gene>
    <name evidence="4" type="ORF">ACFSW4_04695</name>
</gene>
<keyword evidence="5" id="KW-1185">Reference proteome</keyword>
<dbReference type="Proteomes" id="UP001597452">
    <property type="component" value="Unassembled WGS sequence"/>
</dbReference>
<dbReference type="Pfam" id="PF08279">
    <property type="entry name" value="HTH_11"/>
    <property type="match status" value="1"/>
</dbReference>
<evidence type="ECO:0000313" key="4">
    <source>
        <dbReference type="EMBL" id="MFD2638150.1"/>
    </source>
</evidence>
<accession>A0ABW5Q899</accession>
<feature type="domain" description="Helix-turn-helix type 11" evidence="3">
    <location>
        <begin position="11"/>
        <end position="64"/>
    </location>
</feature>
<dbReference type="RefSeq" id="WP_377327757.1">
    <property type="nucleotide sequence ID" value="NZ_JBHUMZ010000015.1"/>
</dbReference>
<keyword evidence="1" id="KW-0175">Coiled coil</keyword>
<proteinExistence type="predicted"/>
<evidence type="ECO:0000313" key="5">
    <source>
        <dbReference type="Proteomes" id="UP001597452"/>
    </source>
</evidence>
<dbReference type="PANTHER" id="PTHR40068:SF1">
    <property type="entry name" value="TRANSCRIPTION REPRESSOR NIAR-RELATED"/>
    <property type="match status" value="1"/>
</dbReference>
<sequence>MPKQKMTADERRDYILSLLLNSEEPLSGRQIADKVGVSRQVIVGDMALLKAKNEPILATSQGYIYMKDTQEDRGFEKTIACYHKPEDTEKELNILVDHGVFVKDVSVDHPVYGEFTGQLRISNRKEVETFVKHIDSSKASLLSELTDGIHLHTIKADREELLEQAEQALEEAGFLVNKKV</sequence>
<feature type="domain" description="3H" evidence="2">
    <location>
        <begin position="79"/>
        <end position="175"/>
    </location>
</feature>
<comment type="caution">
    <text evidence="4">The sequence shown here is derived from an EMBL/GenBank/DDBJ whole genome shotgun (WGS) entry which is preliminary data.</text>
</comment>
<dbReference type="InterPro" id="IPR004173">
    <property type="entry name" value="3H_domain"/>
</dbReference>
<evidence type="ECO:0000256" key="1">
    <source>
        <dbReference type="SAM" id="Coils"/>
    </source>
</evidence>
<dbReference type="Gene3D" id="1.10.10.10">
    <property type="entry name" value="Winged helix-like DNA-binding domain superfamily/Winged helix DNA-binding domain"/>
    <property type="match status" value="1"/>
</dbReference>
<protein>
    <submittedName>
        <fullName evidence="4">Transcription repressor NadR</fullName>
    </submittedName>
</protein>
<reference evidence="5" key="1">
    <citation type="journal article" date="2019" name="Int. J. Syst. Evol. Microbiol.">
        <title>The Global Catalogue of Microorganisms (GCM) 10K type strain sequencing project: providing services to taxonomists for standard genome sequencing and annotation.</title>
        <authorList>
            <consortium name="The Broad Institute Genomics Platform"/>
            <consortium name="The Broad Institute Genome Sequencing Center for Infectious Disease"/>
            <person name="Wu L."/>
            <person name="Ma J."/>
        </authorList>
    </citation>
    <scope>NUCLEOTIDE SEQUENCE [LARGE SCALE GENOMIC DNA]</scope>
    <source>
        <strain evidence="5">TISTR 1571</strain>
    </source>
</reference>
<dbReference type="PANTHER" id="PTHR40068">
    <property type="entry name" value="TRANSCRIPTION REPRESSOR NIAR-RELATED"/>
    <property type="match status" value="1"/>
</dbReference>
<name>A0ABW5Q899_9BACI</name>
<dbReference type="InterPro" id="IPR036390">
    <property type="entry name" value="WH_DNA-bd_sf"/>
</dbReference>
<dbReference type="SUPFAM" id="SSF75500">
    <property type="entry name" value="Putative transcriptional regulator TM1602, C-terminal domain"/>
    <property type="match status" value="1"/>
</dbReference>
<evidence type="ECO:0000259" key="3">
    <source>
        <dbReference type="Pfam" id="PF08279"/>
    </source>
</evidence>
<dbReference type="Gene3D" id="3.30.1340.20">
    <property type="entry name" value="3H domain"/>
    <property type="match status" value="1"/>
</dbReference>
<dbReference type="Pfam" id="PF02829">
    <property type="entry name" value="3H"/>
    <property type="match status" value="1"/>
</dbReference>
<evidence type="ECO:0000259" key="2">
    <source>
        <dbReference type="Pfam" id="PF02829"/>
    </source>
</evidence>
<dbReference type="EMBL" id="JBHUMZ010000015">
    <property type="protein sequence ID" value="MFD2638150.1"/>
    <property type="molecule type" value="Genomic_DNA"/>
</dbReference>
<organism evidence="4 5">
    <name type="scientific">Piscibacillus salipiscarius</name>
    <dbReference type="NCBI Taxonomy" id="299480"/>
    <lineage>
        <taxon>Bacteria</taxon>
        <taxon>Bacillati</taxon>
        <taxon>Bacillota</taxon>
        <taxon>Bacilli</taxon>
        <taxon>Bacillales</taxon>
        <taxon>Bacillaceae</taxon>
        <taxon>Piscibacillus</taxon>
    </lineage>
</organism>
<feature type="coiled-coil region" evidence="1">
    <location>
        <begin position="151"/>
        <end position="178"/>
    </location>
</feature>
<dbReference type="InterPro" id="IPR026043">
    <property type="entry name" value="NadR"/>
</dbReference>
<dbReference type="SUPFAM" id="SSF46785">
    <property type="entry name" value="Winged helix' DNA-binding domain"/>
    <property type="match status" value="1"/>
</dbReference>